<dbReference type="AlphaFoldDB" id="A0A2P5CE03"/>
<accession>A0A2P5CE03</accession>
<feature type="non-terminal residue" evidence="1">
    <location>
        <position position="62"/>
    </location>
</feature>
<dbReference type="EMBL" id="JXTC01000377">
    <property type="protein sequence ID" value="PON59237.1"/>
    <property type="molecule type" value="Genomic_DNA"/>
</dbReference>
<protein>
    <submittedName>
        <fullName evidence="1">Uncharacterized protein</fullName>
    </submittedName>
</protein>
<evidence type="ECO:0000313" key="1">
    <source>
        <dbReference type="EMBL" id="PON59237.1"/>
    </source>
</evidence>
<keyword evidence="2" id="KW-1185">Reference proteome</keyword>
<proteinExistence type="predicted"/>
<evidence type="ECO:0000313" key="2">
    <source>
        <dbReference type="Proteomes" id="UP000237000"/>
    </source>
</evidence>
<name>A0A2P5CE03_TREOI</name>
<dbReference type="InParanoid" id="A0A2P5CE03"/>
<comment type="caution">
    <text evidence="1">The sequence shown here is derived from an EMBL/GenBank/DDBJ whole genome shotgun (WGS) entry which is preliminary data.</text>
</comment>
<organism evidence="1 2">
    <name type="scientific">Trema orientale</name>
    <name type="common">Charcoal tree</name>
    <name type="synonym">Celtis orientalis</name>
    <dbReference type="NCBI Taxonomy" id="63057"/>
    <lineage>
        <taxon>Eukaryota</taxon>
        <taxon>Viridiplantae</taxon>
        <taxon>Streptophyta</taxon>
        <taxon>Embryophyta</taxon>
        <taxon>Tracheophyta</taxon>
        <taxon>Spermatophyta</taxon>
        <taxon>Magnoliopsida</taxon>
        <taxon>eudicotyledons</taxon>
        <taxon>Gunneridae</taxon>
        <taxon>Pentapetalae</taxon>
        <taxon>rosids</taxon>
        <taxon>fabids</taxon>
        <taxon>Rosales</taxon>
        <taxon>Cannabaceae</taxon>
        <taxon>Trema</taxon>
    </lineage>
</organism>
<dbReference type="Proteomes" id="UP000237000">
    <property type="component" value="Unassembled WGS sequence"/>
</dbReference>
<gene>
    <name evidence="1" type="ORF">TorRG33x02_288990</name>
</gene>
<reference evidence="2" key="1">
    <citation type="submission" date="2016-06" db="EMBL/GenBank/DDBJ databases">
        <title>Parallel loss of symbiosis genes in relatives of nitrogen-fixing non-legume Parasponia.</title>
        <authorList>
            <person name="Van Velzen R."/>
            <person name="Holmer R."/>
            <person name="Bu F."/>
            <person name="Rutten L."/>
            <person name="Van Zeijl A."/>
            <person name="Liu W."/>
            <person name="Santuari L."/>
            <person name="Cao Q."/>
            <person name="Sharma T."/>
            <person name="Shen D."/>
            <person name="Roswanjaya Y."/>
            <person name="Wardhani T."/>
            <person name="Kalhor M.S."/>
            <person name="Jansen J."/>
            <person name="Van den Hoogen J."/>
            <person name="Gungor B."/>
            <person name="Hartog M."/>
            <person name="Hontelez J."/>
            <person name="Verver J."/>
            <person name="Yang W.-C."/>
            <person name="Schijlen E."/>
            <person name="Repin R."/>
            <person name="Schilthuizen M."/>
            <person name="Schranz E."/>
            <person name="Heidstra R."/>
            <person name="Miyata K."/>
            <person name="Fedorova E."/>
            <person name="Kohlen W."/>
            <person name="Bisseling T."/>
            <person name="Smit S."/>
            <person name="Geurts R."/>
        </authorList>
    </citation>
    <scope>NUCLEOTIDE SEQUENCE [LARGE SCALE GENOMIC DNA]</scope>
    <source>
        <strain evidence="2">cv. RG33-2</strain>
    </source>
</reference>
<sequence length="62" mass="7040">MLIALVLDLRFKFAYLGHCSKAFHDANTCTEMIKMVEVTLRKLFDSYNETFFGVASSNSQVS</sequence>